<dbReference type="PANTHER" id="PTHR11439">
    <property type="entry name" value="GAG-POL-RELATED RETROTRANSPOSON"/>
    <property type="match status" value="1"/>
</dbReference>
<dbReference type="InterPro" id="IPR013103">
    <property type="entry name" value="RVT_2"/>
</dbReference>
<dbReference type="AlphaFoldDB" id="A0A6J1DU50"/>
<proteinExistence type="predicted"/>
<dbReference type="InterPro" id="IPR043502">
    <property type="entry name" value="DNA/RNA_pol_sf"/>
</dbReference>
<evidence type="ECO:0000313" key="2">
    <source>
        <dbReference type="Proteomes" id="UP000504603"/>
    </source>
</evidence>
<dbReference type="Proteomes" id="UP000504603">
    <property type="component" value="Unplaced"/>
</dbReference>
<dbReference type="SUPFAM" id="SSF56672">
    <property type="entry name" value="DNA/RNA polymerases"/>
    <property type="match status" value="1"/>
</dbReference>
<feature type="domain" description="Reverse transcriptase Ty1/copia-type" evidence="1">
    <location>
        <begin position="53"/>
        <end position="132"/>
    </location>
</feature>
<dbReference type="GeneID" id="111024443"/>
<reference evidence="3" key="1">
    <citation type="submission" date="2025-08" db="UniProtKB">
        <authorList>
            <consortium name="RefSeq"/>
        </authorList>
    </citation>
    <scope>IDENTIFICATION</scope>
    <source>
        <strain evidence="3">OHB3-1</strain>
    </source>
</reference>
<organism evidence="2 3">
    <name type="scientific">Momordica charantia</name>
    <name type="common">Bitter gourd</name>
    <name type="synonym">Balsam pear</name>
    <dbReference type="NCBI Taxonomy" id="3673"/>
    <lineage>
        <taxon>Eukaryota</taxon>
        <taxon>Viridiplantae</taxon>
        <taxon>Streptophyta</taxon>
        <taxon>Embryophyta</taxon>
        <taxon>Tracheophyta</taxon>
        <taxon>Spermatophyta</taxon>
        <taxon>Magnoliopsida</taxon>
        <taxon>eudicotyledons</taxon>
        <taxon>Gunneridae</taxon>
        <taxon>Pentapetalae</taxon>
        <taxon>rosids</taxon>
        <taxon>fabids</taxon>
        <taxon>Cucurbitales</taxon>
        <taxon>Cucurbitaceae</taxon>
        <taxon>Momordiceae</taxon>
        <taxon>Momordica</taxon>
    </lineage>
</organism>
<evidence type="ECO:0000313" key="3">
    <source>
        <dbReference type="RefSeq" id="XP_022157825.1"/>
    </source>
</evidence>
<dbReference type="OrthoDB" id="128382at2759"/>
<dbReference type="RefSeq" id="XP_022157825.1">
    <property type="nucleotide sequence ID" value="XM_022302133.1"/>
</dbReference>
<gene>
    <name evidence="3" type="primary">LOC111024443</name>
</gene>
<evidence type="ECO:0000259" key="1">
    <source>
        <dbReference type="Pfam" id="PF07727"/>
    </source>
</evidence>
<keyword evidence="2" id="KW-1185">Reference proteome</keyword>
<sequence length="224" mass="25548">MNVSASYEPQFYHQAIAYSHWRDAMEAELQAMMDNNTWTVVPLPPNRTDDSFVALLVYFDDIILTGTSLFLLQQLQNLLNACFRLKELGTLKFFLGLEIARTSKGICLSQRHYTLTPLEDAGLLRCRPTSVHMDPLVRLRANDSKPLLDPSAYRRLVGRLLYLTISRSDITFVVHRLSQFISQSCKLHLTAATYLLRYLKTSLGQGVFLFVSCSYQLRAFADAD</sequence>
<protein>
    <submittedName>
        <fullName evidence="3">Uncharacterized protein LOC111024443</fullName>
    </submittedName>
</protein>
<dbReference type="Pfam" id="PF07727">
    <property type="entry name" value="RVT_2"/>
    <property type="match status" value="1"/>
</dbReference>
<dbReference type="KEGG" id="mcha:111024443"/>
<dbReference type="PANTHER" id="PTHR11439:SF463">
    <property type="entry name" value="REVERSE TRANSCRIPTASE TY1_COPIA-TYPE DOMAIN-CONTAINING PROTEIN"/>
    <property type="match status" value="1"/>
</dbReference>
<name>A0A6J1DU50_MOMCH</name>
<accession>A0A6J1DU50</accession>